<accession>A0A2K1IDM8</accession>
<dbReference type="InterPro" id="IPR000825">
    <property type="entry name" value="SUF_FeS_clus_asmbl_SufBD_core"/>
</dbReference>
<dbReference type="PANTHER" id="PTHR30508:SF1">
    <property type="entry name" value="UPF0051 PROTEIN ABCI8, CHLOROPLASTIC-RELATED"/>
    <property type="match status" value="1"/>
</dbReference>
<dbReference type="Gramene" id="Pp3c25_3020V3.1">
    <property type="protein sequence ID" value="Pp3c25_3020V3.1"/>
    <property type="gene ID" value="Pp3c25_3020"/>
</dbReference>
<feature type="domain" description="SUF system FeS cluster assembly SufBD core" evidence="3">
    <location>
        <begin position="270"/>
        <end position="512"/>
    </location>
</feature>
<dbReference type="Proteomes" id="UP000006727">
    <property type="component" value="Chromosome 25"/>
</dbReference>
<dbReference type="GeneID" id="112277608"/>
<dbReference type="STRING" id="3218.A0A2K1IDM8"/>
<dbReference type="GO" id="GO:0016226">
    <property type="term" value="P:iron-sulfur cluster assembly"/>
    <property type="evidence" value="ECO:0000318"/>
    <property type="project" value="GO_Central"/>
</dbReference>
<dbReference type="Pfam" id="PF01458">
    <property type="entry name" value="SUFBD_core"/>
    <property type="match status" value="1"/>
</dbReference>
<dbReference type="Gramene" id="Pp3c25_3020V3.2">
    <property type="protein sequence ID" value="Pp3c25_3020V3.2"/>
    <property type="gene ID" value="Pp3c25_3020"/>
</dbReference>
<keyword evidence="7" id="KW-1185">Reference proteome</keyword>
<evidence type="ECO:0000259" key="4">
    <source>
        <dbReference type="Pfam" id="PF19295"/>
    </source>
</evidence>
<gene>
    <name evidence="6" type="primary">LOC112277608</name>
    <name evidence="5" type="ORF">PHYPA_029529</name>
</gene>
<feature type="region of interest" description="Disordered" evidence="2">
    <location>
        <begin position="29"/>
        <end position="58"/>
    </location>
</feature>
<name>A0A2K1IDM8_PHYPA</name>
<dbReference type="Pfam" id="PF19295">
    <property type="entry name" value="SufBD_N"/>
    <property type="match status" value="1"/>
</dbReference>
<dbReference type="EMBL" id="ABEU02000025">
    <property type="protein sequence ID" value="PNR27377.1"/>
    <property type="molecule type" value="Genomic_DNA"/>
</dbReference>
<dbReference type="SUPFAM" id="SSF101960">
    <property type="entry name" value="Stabilizer of iron transporter SufD"/>
    <property type="match status" value="1"/>
</dbReference>
<evidence type="ECO:0000313" key="5">
    <source>
        <dbReference type="EMBL" id="PNR27377.1"/>
    </source>
</evidence>
<organism evidence="5">
    <name type="scientific">Physcomitrium patens</name>
    <name type="common">Spreading-leaved earth moss</name>
    <name type="synonym">Physcomitrella patens</name>
    <dbReference type="NCBI Taxonomy" id="3218"/>
    <lineage>
        <taxon>Eukaryota</taxon>
        <taxon>Viridiplantae</taxon>
        <taxon>Streptophyta</taxon>
        <taxon>Embryophyta</taxon>
        <taxon>Bryophyta</taxon>
        <taxon>Bryophytina</taxon>
        <taxon>Bryopsida</taxon>
        <taxon>Funariidae</taxon>
        <taxon>Funariales</taxon>
        <taxon>Funariaceae</taxon>
        <taxon>Physcomitrium</taxon>
    </lineage>
</organism>
<dbReference type="NCBIfam" id="TIGR01980">
    <property type="entry name" value="sufB"/>
    <property type="match status" value="1"/>
</dbReference>
<dbReference type="PaxDb" id="3218-PP1S326_48V6.1"/>
<evidence type="ECO:0000256" key="1">
    <source>
        <dbReference type="ARBA" id="ARBA00043967"/>
    </source>
</evidence>
<reference evidence="5 7" key="2">
    <citation type="journal article" date="2018" name="Plant J.">
        <title>The Physcomitrella patens chromosome-scale assembly reveals moss genome structure and evolution.</title>
        <authorList>
            <person name="Lang D."/>
            <person name="Ullrich K.K."/>
            <person name="Murat F."/>
            <person name="Fuchs J."/>
            <person name="Jenkins J."/>
            <person name="Haas F.B."/>
            <person name="Piednoel M."/>
            <person name="Gundlach H."/>
            <person name="Van Bel M."/>
            <person name="Meyberg R."/>
            <person name="Vives C."/>
            <person name="Morata J."/>
            <person name="Symeonidi A."/>
            <person name="Hiss M."/>
            <person name="Muchero W."/>
            <person name="Kamisugi Y."/>
            <person name="Saleh O."/>
            <person name="Blanc G."/>
            <person name="Decker E.L."/>
            <person name="van Gessel N."/>
            <person name="Grimwood J."/>
            <person name="Hayes R.D."/>
            <person name="Graham S.W."/>
            <person name="Gunter L.E."/>
            <person name="McDaniel S.F."/>
            <person name="Hoernstein S.N.W."/>
            <person name="Larsson A."/>
            <person name="Li F.W."/>
            <person name="Perroud P.F."/>
            <person name="Phillips J."/>
            <person name="Ranjan P."/>
            <person name="Rokshar D.S."/>
            <person name="Rothfels C.J."/>
            <person name="Schneider L."/>
            <person name="Shu S."/>
            <person name="Stevenson D.W."/>
            <person name="Thummler F."/>
            <person name="Tillich M."/>
            <person name="Villarreal Aguilar J.C."/>
            <person name="Widiez T."/>
            <person name="Wong G.K."/>
            <person name="Wymore A."/>
            <person name="Zhang Y."/>
            <person name="Zimmer A.D."/>
            <person name="Quatrano R.S."/>
            <person name="Mayer K.F.X."/>
            <person name="Goodstein D."/>
            <person name="Casacuberta J.M."/>
            <person name="Vandepoele K."/>
            <person name="Reski R."/>
            <person name="Cuming A.C."/>
            <person name="Tuskan G.A."/>
            <person name="Maumus F."/>
            <person name="Salse J."/>
            <person name="Schmutz J."/>
            <person name="Rensing S.A."/>
        </authorList>
    </citation>
    <scope>NUCLEOTIDE SEQUENCE [LARGE SCALE GENOMIC DNA]</scope>
    <source>
        <strain evidence="6 7">cv. Gransden 2004</strain>
    </source>
</reference>
<dbReference type="InterPro" id="IPR037284">
    <property type="entry name" value="SUF_FeS_clus_asmbl_SufBD_sf"/>
</dbReference>
<dbReference type="PANTHER" id="PTHR30508">
    <property type="entry name" value="FES CLUSTER ASSEMBLY PROTEIN SUF"/>
    <property type="match status" value="1"/>
</dbReference>
<reference evidence="6" key="3">
    <citation type="submission" date="2020-12" db="UniProtKB">
        <authorList>
            <consortium name="EnsemblPlants"/>
        </authorList>
    </citation>
    <scope>IDENTIFICATION</scope>
</reference>
<reference evidence="5 7" key="1">
    <citation type="journal article" date="2008" name="Science">
        <title>The Physcomitrella genome reveals evolutionary insights into the conquest of land by plants.</title>
        <authorList>
            <person name="Rensing S."/>
            <person name="Lang D."/>
            <person name="Zimmer A."/>
            <person name="Terry A."/>
            <person name="Salamov A."/>
            <person name="Shapiro H."/>
            <person name="Nishiyama T."/>
            <person name="Perroud P.-F."/>
            <person name="Lindquist E."/>
            <person name="Kamisugi Y."/>
            <person name="Tanahashi T."/>
            <person name="Sakakibara K."/>
            <person name="Fujita T."/>
            <person name="Oishi K."/>
            <person name="Shin-I T."/>
            <person name="Kuroki Y."/>
            <person name="Toyoda A."/>
            <person name="Suzuki Y."/>
            <person name="Hashimoto A."/>
            <person name="Yamaguchi K."/>
            <person name="Sugano A."/>
            <person name="Kohara Y."/>
            <person name="Fujiyama A."/>
            <person name="Anterola A."/>
            <person name="Aoki S."/>
            <person name="Ashton N."/>
            <person name="Barbazuk W.B."/>
            <person name="Barker E."/>
            <person name="Bennetzen J."/>
            <person name="Bezanilla M."/>
            <person name="Blankenship R."/>
            <person name="Cho S.H."/>
            <person name="Dutcher S."/>
            <person name="Estelle M."/>
            <person name="Fawcett J.A."/>
            <person name="Gundlach H."/>
            <person name="Hanada K."/>
            <person name="Heyl A."/>
            <person name="Hicks K.A."/>
            <person name="Hugh J."/>
            <person name="Lohr M."/>
            <person name="Mayer K."/>
            <person name="Melkozernov A."/>
            <person name="Murata T."/>
            <person name="Nelson D."/>
            <person name="Pils B."/>
            <person name="Prigge M."/>
            <person name="Reiss B."/>
            <person name="Renner T."/>
            <person name="Rombauts S."/>
            <person name="Rushton P."/>
            <person name="Sanderfoot A."/>
            <person name="Schween G."/>
            <person name="Shiu S.-H."/>
            <person name="Stueber K."/>
            <person name="Theodoulou F.L."/>
            <person name="Tu H."/>
            <person name="Van de Peer Y."/>
            <person name="Verrier P.J."/>
            <person name="Waters E."/>
            <person name="Wood A."/>
            <person name="Yang L."/>
            <person name="Cove D."/>
            <person name="Cuming A."/>
            <person name="Hasebe M."/>
            <person name="Lucas S."/>
            <person name="Mishler D.B."/>
            <person name="Reski R."/>
            <person name="Grigoriev I."/>
            <person name="Quatrano R.S."/>
            <person name="Boore J.L."/>
        </authorList>
    </citation>
    <scope>NUCLEOTIDE SEQUENCE [LARGE SCALE GENOMIC DNA]</scope>
    <source>
        <strain evidence="6 7">cv. Gransden 2004</strain>
    </source>
</reference>
<evidence type="ECO:0000313" key="7">
    <source>
        <dbReference type="Proteomes" id="UP000006727"/>
    </source>
</evidence>
<protein>
    <submittedName>
        <fullName evidence="5 6">Uncharacterized protein</fullName>
    </submittedName>
</protein>
<evidence type="ECO:0000256" key="2">
    <source>
        <dbReference type="SAM" id="MobiDB-lite"/>
    </source>
</evidence>
<dbReference type="OrthoDB" id="10446756at2759"/>
<dbReference type="InterPro" id="IPR045595">
    <property type="entry name" value="SufBD_N"/>
</dbReference>
<feature type="compositionally biased region" description="Polar residues" evidence="2">
    <location>
        <begin position="29"/>
        <end position="42"/>
    </location>
</feature>
<comment type="similarity">
    <text evidence="1">Belongs to the iron-sulfur cluster assembly SufBD family.</text>
</comment>
<dbReference type="EnsemblPlants" id="Pp3c25_3020V3.2">
    <property type="protein sequence ID" value="Pp3c25_3020V3.2"/>
    <property type="gene ID" value="Pp3c25_3020"/>
</dbReference>
<dbReference type="InterPro" id="IPR010231">
    <property type="entry name" value="SUF_FeS_clus_asmbl_SufB"/>
</dbReference>
<evidence type="ECO:0000313" key="6">
    <source>
        <dbReference type="EnsemblPlants" id="Pp3c25_3020V3.1"/>
    </source>
</evidence>
<evidence type="ECO:0000259" key="3">
    <source>
        <dbReference type="Pfam" id="PF01458"/>
    </source>
</evidence>
<proteinExistence type="inferred from homology"/>
<sequence>MVVVSYVQVAGVAHGASLTRAINNIKNGTKVTTTARPPQQLIQRRVPSRRRSDDGGSSFSPVCVMASYGVVESWSPSTREEVFPLIDIHGNGFPLAPLPKQNYALTEEVITMISKRNDEPEWMLQFRLNALNQWLMMKEPEELLQTSRRIDFRTVCDFASRVYQRDDNSSANSQRVLSSDAGTSDNSDSFATTHQKALAEAGVIFCSISEAIQKYPELVRKYLGKVVSSSENYFAALNSAIFTDGSFCYVPKNTICPIDISTYFLVEGRKVTNLFERNLIICEEGSYVSSLGCTSPSPSMDASQQLNAPVIELYCAEGAEIKYFVVENWQEPGANRSPVQSEVYNFVTQRGLCDGPRSKITWITVELGSTIAWHHPTVVLKGNGSTGQSFSMTMLNSGQFADMGARIIHMGSNTKSRVVSKSVHAGNSHGCFRSYVEIHPLAKNARSEVTWDAMLLGPHAEAVSYPSSTVRNTSAQIKQEGSASGVNEHTVFYFQQRGIEFQKAVQTILTGFCSDILRELPCEFEEEVKVMVELKIEESTRS</sequence>
<dbReference type="EnsemblPlants" id="Pp3c25_3020V3.1">
    <property type="protein sequence ID" value="Pp3c25_3020V3.1"/>
    <property type="gene ID" value="Pp3c25_3020"/>
</dbReference>
<feature type="domain" description="SUF system FeS cluster assembly SufBD N-terminal" evidence="4">
    <location>
        <begin position="187"/>
        <end position="255"/>
    </location>
</feature>
<dbReference type="RefSeq" id="XP_024365918.1">
    <property type="nucleotide sequence ID" value="XM_024510150.2"/>
</dbReference>
<dbReference type="InterPro" id="IPR055346">
    <property type="entry name" value="Fe-S_cluster_assembly_SufBD"/>
</dbReference>
<dbReference type="AlphaFoldDB" id="A0A2K1IDM8"/>
<dbReference type="GO" id="GO:1990229">
    <property type="term" value="C:iron-sulfur cluster assembly complex"/>
    <property type="evidence" value="ECO:0000318"/>
    <property type="project" value="GO_Central"/>
</dbReference>